<evidence type="ECO:0000256" key="2">
    <source>
        <dbReference type="SAM" id="MobiDB-lite"/>
    </source>
</evidence>
<evidence type="ECO:0000259" key="3">
    <source>
        <dbReference type="PROSITE" id="PS50097"/>
    </source>
</evidence>
<dbReference type="PROSITE" id="PS50097">
    <property type="entry name" value="BTB"/>
    <property type="match status" value="1"/>
</dbReference>
<gene>
    <name evidence="4" type="ORF">SK128_014781</name>
</gene>
<feature type="domain" description="BTB" evidence="3">
    <location>
        <begin position="73"/>
        <end position="141"/>
    </location>
</feature>
<dbReference type="EMBL" id="JAXCGZ010004965">
    <property type="protein sequence ID" value="KAK7081414.1"/>
    <property type="molecule type" value="Genomic_DNA"/>
</dbReference>
<reference evidence="4 5" key="1">
    <citation type="submission" date="2023-11" db="EMBL/GenBank/DDBJ databases">
        <title>Halocaridina rubra genome assembly.</title>
        <authorList>
            <person name="Smith C."/>
        </authorList>
    </citation>
    <scope>NUCLEOTIDE SEQUENCE [LARGE SCALE GENOMIC DNA]</scope>
    <source>
        <strain evidence="4">EP-1</strain>
        <tissue evidence="4">Whole</tissue>
    </source>
</reference>
<proteinExistence type="predicted"/>
<dbReference type="Proteomes" id="UP001381693">
    <property type="component" value="Unassembled WGS sequence"/>
</dbReference>
<keyword evidence="5" id="KW-1185">Reference proteome</keyword>
<feature type="region of interest" description="Disordered" evidence="2">
    <location>
        <begin position="1"/>
        <end position="45"/>
    </location>
</feature>
<name>A0AAN9AB66_HALRR</name>
<comment type="caution">
    <text evidence="4">The sequence shown here is derived from an EMBL/GenBank/DDBJ whole genome shotgun (WGS) entry which is preliminary data.</text>
</comment>
<dbReference type="AlphaFoldDB" id="A0AAN9AB66"/>
<dbReference type="InterPro" id="IPR000210">
    <property type="entry name" value="BTB/POZ_dom"/>
</dbReference>
<accession>A0AAN9AB66</accession>
<dbReference type="SUPFAM" id="SSF54695">
    <property type="entry name" value="POZ domain"/>
    <property type="match status" value="1"/>
</dbReference>
<dbReference type="Gene3D" id="3.30.710.10">
    <property type="entry name" value="Potassium Channel Kv1.1, Chain A"/>
    <property type="match status" value="1"/>
</dbReference>
<organism evidence="4 5">
    <name type="scientific">Halocaridina rubra</name>
    <name type="common">Hawaiian red shrimp</name>
    <dbReference type="NCBI Taxonomy" id="373956"/>
    <lineage>
        <taxon>Eukaryota</taxon>
        <taxon>Metazoa</taxon>
        <taxon>Ecdysozoa</taxon>
        <taxon>Arthropoda</taxon>
        <taxon>Crustacea</taxon>
        <taxon>Multicrustacea</taxon>
        <taxon>Malacostraca</taxon>
        <taxon>Eumalacostraca</taxon>
        <taxon>Eucarida</taxon>
        <taxon>Decapoda</taxon>
        <taxon>Pleocyemata</taxon>
        <taxon>Caridea</taxon>
        <taxon>Atyoidea</taxon>
        <taxon>Atyidae</taxon>
        <taxon>Halocaridina</taxon>
    </lineage>
</organism>
<evidence type="ECO:0000256" key="1">
    <source>
        <dbReference type="ARBA" id="ARBA00023242"/>
    </source>
</evidence>
<dbReference type="InterPro" id="IPR051095">
    <property type="entry name" value="Dros_DevTransReg"/>
</dbReference>
<protein>
    <recommendedName>
        <fullName evidence="3">BTB domain-containing protein</fullName>
    </recommendedName>
</protein>
<dbReference type="Pfam" id="PF00651">
    <property type="entry name" value="BTB"/>
    <property type="match status" value="1"/>
</dbReference>
<dbReference type="PANTHER" id="PTHR23110:SF98">
    <property type="entry name" value="PRE-LOLA-G, ISOFORM C-RELATED"/>
    <property type="match status" value="1"/>
</dbReference>
<sequence>MGSSSEHLHQNNPLQQPQSQLQQEKDSPQQHNGNNNNNNNNDDKRQTYNLCWNEFPSNLLSFFKELREQEDFVDVTLACEGQQLSAHKVVLSACSPYFRSLLKIKTLAETVHIIPSLDAVYVIFIMDQKYMPSPKSVMKILFDSTFTH</sequence>
<evidence type="ECO:0000313" key="4">
    <source>
        <dbReference type="EMBL" id="KAK7081414.1"/>
    </source>
</evidence>
<keyword evidence="1" id="KW-0539">Nucleus</keyword>
<dbReference type="PANTHER" id="PTHR23110">
    <property type="entry name" value="BTB DOMAIN TRANSCRIPTION FACTOR"/>
    <property type="match status" value="1"/>
</dbReference>
<evidence type="ECO:0000313" key="5">
    <source>
        <dbReference type="Proteomes" id="UP001381693"/>
    </source>
</evidence>
<feature type="compositionally biased region" description="Low complexity" evidence="2">
    <location>
        <begin position="10"/>
        <end position="22"/>
    </location>
</feature>
<dbReference type="InterPro" id="IPR011333">
    <property type="entry name" value="SKP1/BTB/POZ_sf"/>
</dbReference>
<dbReference type="GO" id="GO:0005634">
    <property type="term" value="C:nucleus"/>
    <property type="evidence" value="ECO:0007669"/>
    <property type="project" value="TreeGrafter"/>
</dbReference>
<dbReference type="GO" id="GO:0006357">
    <property type="term" value="P:regulation of transcription by RNA polymerase II"/>
    <property type="evidence" value="ECO:0007669"/>
    <property type="project" value="TreeGrafter"/>
</dbReference>